<evidence type="ECO:0000313" key="2">
    <source>
        <dbReference type="EMBL" id="EBP2041598.1"/>
    </source>
</evidence>
<reference evidence="2" key="2">
    <citation type="submission" date="2018-07" db="EMBL/GenBank/DDBJ databases">
        <authorList>
            <consortium name="GenomeTrakr network: Whole genome sequencing for foodborne pathogen traceback"/>
        </authorList>
    </citation>
    <scope>NUCLEOTIDE SEQUENCE</scope>
    <source>
        <strain evidence="2">CFSAN008688</strain>
    </source>
</reference>
<protein>
    <submittedName>
        <fullName evidence="2">Uncharacterized protein</fullName>
    </submittedName>
</protein>
<dbReference type="EMBL" id="AAGKZC010000016">
    <property type="protein sequence ID" value="EBP2041598.1"/>
    <property type="molecule type" value="Genomic_DNA"/>
</dbReference>
<reference evidence="1" key="1">
    <citation type="submission" date="2018-05" db="EMBL/GenBank/DDBJ databases">
        <authorList>
            <consortium name="PulseNet: The National Subtyping Network for Foodborne Disease Surveillance"/>
            <person name="Tarr C.L."/>
            <person name="Trees E."/>
            <person name="Katz L.S."/>
            <person name="Carleton-Romer H.A."/>
            <person name="Stroika S."/>
            <person name="Kucerova Z."/>
            <person name="Roache K.F."/>
            <person name="Sabol A.L."/>
            <person name="Besser J."/>
            <person name="Gerner-Smidt P."/>
        </authorList>
    </citation>
    <scope>NUCLEOTIDE SEQUENCE</scope>
    <source>
        <strain evidence="1">PNUSAS041211</strain>
    </source>
</reference>
<dbReference type="EMBL" id="AAGAKS010000011">
    <property type="protein sequence ID" value="EBL8560825.1"/>
    <property type="molecule type" value="Genomic_DNA"/>
</dbReference>
<gene>
    <name evidence="1" type="ORF">DMK73_22210</name>
    <name evidence="2" type="ORF">PL50_15615</name>
</gene>
<organism evidence="2">
    <name type="scientific">Salmonella enterica</name>
    <name type="common">Salmonella choleraesuis</name>
    <dbReference type="NCBI Taxonomy" id="28901"/>
    <lineage>
        <taxon>Bacteria</taxon>
        <taxon>Pseudomonadati</taxon>
        <taxon>Pseudomonadota</taxon>
        <taxon>Gammaproteobacteria</taxon>
        <taxon>Enterobacterales</taxon>
        <taxon>Enterobacteriaceae</taxon>
        <taxon>Salmonella</taxon>
    </lineage>
</organism>
<dbReference type="AlphaFoldDB" id="A0A5U2TM98"/>
<accession>A0A5U2TM98</accession>
<sequence>MVFLDGKHIVMYQQEEEAMSSRLKVINYYSTSAERLSLEMGERLQKAAGQDLKNKLESGEIKLINGRYVGESLKVNRSSMLKARLRKAYIPAQ</sequence>
<evidence type="ECO:0000313" key="1">
    <source>
        <dbReference type="EMBL" id="EBL8560825.1"/>
    </source>
</evidence>
<name>A0A5U2TM98_SALER</name>
<proteinExistence type="predicted"/>
<comment type="caution">
    <text evidence="2">The sequence shown here is derived from an EMBL/GenBank/DDBJ whole genome shotgun (WGS) entry which is preliminary data.</text>
</comment>